<accession>A0AAD6Y3Z0</accession>
<dbReference type="AlphaFoldDB" id="A0AAD6Y3Z0"/>
<protein>
    <submittedName>
        <fullName evidence="2">Uncharacterized protein</fullName>
    </submittedName>
</protein>
<feature type="non-terminal residue" evidence="2">
    <location>
        <position position="1"/>
    </location>
</feature>
<feature type="compositionally biased region" description="Low complexity" evidence="1">
    <location>
        <begin position="30"/>
        <end position="40"/>
    </location>
</feature>
<name>A0AAD6Y3Z0_9AGAR</name>
<evidence type="ECO:0000256" key="1">
    <source>
        <dbReference type="SAM" id="MobiDB-lite"/>
    </source>
</evidence>
<feature type="non-terminal residue" evidence="2">
    <location>
        <position position="85"/>
    </location>
</feature>
<dbReference type="EMBL" id="JARJCW010000110">
    <property type="protein sequence ID" value="KAJ7193210.1"/>
    <property type="molecule type" value="Genomic_DNA"/>
</dbReference>
<sequence length="85" mass="8793">SNLGCAQNSDGSLRDASQIQFFNDVDDEQSISGPPSASSSVLHPFFTGNAHPVGIVAGSRRSGRKPRPSARLVDPDNAEGPGSNS</sequence>
<evidence type="ECO:0000313" key="3">
    <source>
        <dbReference type="Proteomes" id="UP001219525"/>
    </source>
</evidence>
<reference evidence="2" key="1">
    <citation type="submission" date="2023-03" db="EMBL/GenBank/DDBJ databases">
        <title>Massive genome expansion in bonnet fungi (Mycena s.s.) driven by repeated elements and novel gene families across ecological guilds.</title>
        <authorList>
            <consortium name="Lawrence Berkeley National Laboratory"/>
            <person name="Harder C.B."/>
            <person name="Miyauchi S."/>
            <person name="Viragh M."/>
            <person name="Kuo A."/>
            <person name="Thoen E."/>
            <person name="Andreopoulos B."/>
            <person name="Lu D."/>
            <person name="Skrede I."/>
            <person name="Drula E."/>
            <person name="Henrissat B."/>
            <person name="Morin E."/>
            <person name="Kohler A."/>
            <person name="Barry K."/>
            <person name="LaButti K."/>
            <person name="Morin E."/>
            <person name="Salamov A."/>
            <person name="Lipzen A."/>
            <person name="Mereny Z."/>
            <person name="Hegedus B."/>
            <person name="Baldrian P."/>
            <person name="Stursova M."/>
            <person name="Weitz H."/>
            <person name="Taylor A."/>
            <person name="Grigoriev I.V."/>
            <person name="Nagy L.G."/>
            <person name="Martin F."/>
            <person name="Kauserud H."/>
        </authorList>
    </citation>
    <scope>NUCLEOTIDE SEQUENCE</scope>
    <source>
        <strain evidence="2">9144</strain>
    </source>
</reference>
<dbReference type="Proteomes" id="UP001219525">
    <property type="component" value="Unassembled WGS sequence"/>
</dbReference>
<comment type="caution">
    <text evidence="2">The sequence shown here is derived from an EMBL/GenBank/DDBJ whole genome shotgun (WGS) entry which is preliminary data.</text>
</comment>
<organism evidence="2 3">
    <name type="scientific">Mycena pura</name>
    <dbReference type="NCBI Taxonomy" id="153505"/>
    <lineage>
        <taxon>Eukaryota</taxon>
        <taxon>Fungi</taxon>
        <taxon>Dikarya</taxon>
        <taxon>Basidiomycota</taxon>
        <taxon>Agaricomycotina</taxon>
        <taxon>Agaricomycetes</taxon>
        <taxon>Agaricomycetidae</taxon>
        <taxon>Agaricales</taxon>
        <taxon>Marasmiineae</taxon>
        <taxon>Mycenaceae</taxon>
        <taxon>Mycena</taxon>
    </lineage>
</organism>
<proteinExistence type="predicted"/>
<gene>
    <name evidence="2" type="ORF">GGX14DRAFT_325415</name>
</gene>
<feature type="region of interest" description="Disordered" evidence="1">
    <location>
        <begin position="24"/>
        <end position="85"/>
    </location>
</feature>
<keyword evidence="3" id="KW-1185">Reference proteome</keyword>
<evidence type="ECO:0000313" key="2">
    <source>
        <dbReference type="EMBL" id="KAJ7193210.1"/>
    </source>
</evidence>